<feature type="domain" description="Methyltransferase type 11" evidence="1">
    <location>
        <begin position="44"/>
        <end position="133"/>
    </location>
</feature>
<dbReference type="AlphaFoldDB" id="W0SJG6"/>
<keyword evidence="2" id="KW-0808">Transferase</keyword>
<dbReference type="GO" id="GO:0008757">
    <property type="term" value="F:S-adenosylmethionine-dependent methyltransferase activity"/>
    <property type="evidence" value="ECO:0007669"/>
    <property type="project" value="InterPro"/>
</dbReference>
<dbReference type="OrthoDB" id="9772751at2"/>
<dbReference type="GO" id="GO:0032259">
    <property type="term" value="P:methylation"/>
    <property type="evidence" value="ECO:0007669"/>
    <property type="project" value="UniProtKB-KW"/>
</dbReference>
<sequence length="199" mass="21704">MSLKHSYTLVAPFYDAFLTAATRGARKRSLAALVDEPPRDVLLMGVGTGLDLPHLPAQHRYVGLDLTAAMLARARPRASGLHFTPLRGDAQRLPFHDASFDVAVLHLILAVVPAPTLCLAEAVRVLKPGGTLLVFDKFLRRGEAGWKRVLNPLTRHVATRLDVVFEDVLESVGGIDVTANEAALASGWFRLIRLTKPVF</sequence>
<evidence type="ECO:0000313" key="2">
    <source>
        <dbReference type="EMBL" id="BAO30796.1"/>
    </source>
</evidence>
<keyword evidence="2" id="KW-0489">Methyltransferase</keyword>
<dbReference type="HOGENOM" id="CLU_037990_7_0_4"/>
<accession>W0SJG6</accession>
<dbReference type="PANTHER" id="PTHR43591">
    <property type="entry name" value="METHYLTRANSFERASE"/>
    <property type="match status" value="1"/>
</dbReference>
<dbReference type="Gene3D" id="3.40.50.150">
    <property type="entry name" value="Vaccinia Virus protein VP39"/>
    <property type="match status" value="1"/>
</dbReference>
<reference evidence="2 3" key="1">
    <citation type="journal article" date="2014" name="Syst. Appl. Microbiol.">
        <title>Complete genomes of freshwater sulfur oxidizers Sulfuricella denitrificans skB26 and Sulfuritalea hydrogenivorans sk43H: genetic insights into the sulfur oxidation pathway of betaproteobacteria.</title>
        <authorList>
            <person name="Watanabe T."/>
            <person name="Kojima H."/>
            <person name="Fukui M."/>
        </authorList>
    </citation>
    <scope>NUCLEOTIDE SEQUENCE [LARGE SCALE GENOMIC DNA]</scope>
    <source>
        <strain evidence="2">DSM22779</strain>
    </source>
</reference>
<organism evidence="2 3">
    <name type="scientific">Sulfuritalea hydrogenivorans sk43H</name>
    <dbReference type="NCBI Taxonomy" id="1223802"/>
    <lineage>
        <taxon>Bacteria</taxon>
        <taxon>Pseudomonadati</taxon>
        <taxon>Pseudomonadota</taxon>
        <taxon>Betaproteobacteria</taxon>
        <taxon>Nitrosomonadales</taxon>
        <taxon>Sterolibacteriaceae</taxon>
        <taxon>Sulfuritalea</taxon>
    </lineage>
</organism>
<dbReference type="RefSeq" id="WP_041100383.1">
    <property type="nucleotide sequence ID" value="NZ_AP012547.1"/>
</dbReference>
<dbReference type="SUPFAM" id="SSF53335">
    <property type="entry name" value="S-adenosyl-L-methionine-dependent methyltransferases"/>
    <property type="match status" value="1"/>
</dbReference>
<evidence type="ECO:0000259" key="1">
    <source>
        <dbReference type="Pfam" id="PF08241"/>
    </source>
</evidence>
<gene>
    <name evidence="2" type="ORF">SUTH_03018</name>
</gene>
<keyword evidence="3" id="KW-1185">Reference proteome</keyword>
<dbReference type="InterPro" id="IPR029063">
    <property type="entry name" value="SAM-dependent_MTases_sf"/>
</dbReference>
<evidence type="ECO:0000313" key="3">
    <source>
        <dbReference type="Proteomes" id="UP000031637"/>
    </source>
</evidence>
<protein>
    <submittedName>
        <fullName evidence="2">Phosphatidylethanolamine N-methyltransferase / phosphatidyl-N-methylethanolamine N-methyltransferase</fullName>
    </submittedName>
</protein>
<name>W0SJG6_9PROT</name>
<dbReference type="InterPro" id="IPR013216">
    <property type="entry name" value="Methyltransf_11"/>
</dbReference>
<dbReference type="Pfam" id="PF08241">
    <property type="entry name" value="Methyltransf_11"/>
    <property type="match status" value="1"/>
</dbReference>
<proteinExistence type="predicted"/>
<dbReference type="EMBL" id="AP012547">
    <property type="protein sequence ID" value="BAO30796.1"/>
    <property type="molecule type" value="Genomic_DNA"/>
</dbReference>
<dbReference type="CDD" id="cd02440">
    <property type="entry name" value="AdoMet_MTases"/>
    <property type="match status" value="1"/>
</dbReference>
<dbReference type="Proteomes" id="UP000031637">
    <property type="component" value="Chromosome"/>
</dbReference>
<dbReference type="STRING" id="1223802.SUTH_03018"/>
<dbReference type="KEGG" id="shd:SUTH_03018"/>
<dbReference type="PANTHER" id="PTHR43591:SF110">
    <property type="entry name" value="RHODANESE DOMAIN-CONTAINING PROTEIN"/>
    <property type="match status" value="1"/>
</dbReference>